<reference evidence="2 3" key="1">
    <citation type="journal article" date="2021" name="bioRxiv">
        <title>Chromosome-scale and haplotype-resolved genome assembly of a tetraploid potato cultivar.</title>
        <authorList>
            <person name="Sun H."/>
            <person name="Jiao W.-B."/>
            <person name="Krause K."/>
            <person name="Campoy J.A."/>
            <person name="Goel M."/>
            <person name="Folz-Donahue K."/>
            <person name="Kukat C."/>
            <person name="Huettel B."/>
            <person name="Schneeberger K."/>
        </authorList>
    </citation>
    <scope>NUCLEOTIDE SEQUENCE [LARGE SCALE GENOMIC DNA]</scope>
    <source>
        <strain evidence="2">SolTubOtavaFocal</strain>
        <tissue evidence="2">Leaves</tissue>
    </source>
</reference>
<feature type="compositionally biased region" description="Polar residues" evidence="1">
    <location>
        <begin position="1"/>
        <end position="11"/>
    </location>
</feature>
<dbReference type="EMBL" id="JAIVGD010000011">
    <property type="protein sequence ID" value="KAH0769659.1"/>
    <property type="molecule type" value="Genomic_DNA"/>
</dbReference>
<dbReference type="Proteomes" id="UP000826656">
    <property type="component" value="Unassembled WGS sequence"/>
</dbReference>
<accession>A0ABQ7VMA5</accession>
<proteinExistence type="predicted"/>
<sequence>MMYLTIDNNDLNENKDHEQENEQNTLFVNRSTRWDKDRQSKTNKRQKDKSERHHHNLRVRKARKEVQPYLENIEKQIQSNKEDVNINEPNLLKDFPAKKQRFKGIVHIPKRVNLEGVVQGSRSEVEQTWPQLTLAKMDRPLNLNDQKADLGEGDVRNLARTLDPDPHDSSNKITTFQLNNSQEMDYATGEGHNQDMC</sequence>
<name>A0ABQ7VMA5_SOLTU</name>
<gene>
    <name evidence="2" type="ORF">KY290_013640</name>
</gene>
<organism evidence="2 3">
    <name type="scientific">Solanum tuberosum</name>
    <name type="common">Potato</name>
    <dbReference type="NCBI Taxonomy" id="4113"/>
    <lineage>
        <taxon>Eukaryota</taxon>
        <taxon>Viridiplantae</taxon>
        <taxon>Streptophyta</taxon>
        <taxon>Embryophyta</taxon>
        <taxon>Tracheophyta</taxon>
        <taxon>Spermatophyta</taxon>
        <taxon>Magnoliopsida</taxon>
        <taxon>eudicotyledons</taxon>
        <taxon>Gunneridae</taxon>
        <taxon>Pentapetalae</taxon>
        <taxon>asterids</taxon>
        <taxon>lamiids</taxon>
        <taxon>Solanales</taxon>
        <taxon>Solanaceae</taxon>
        <taxon>Solanoideae</taxon>
        <taxon>Solaneae</taxon>
        <taxon>Solanum</taxon>
    </lineage>
</organism>
<comment type="caution">
    <text evidence="2">The sequence shown here is derived from an EMBL/GenBank/DDBJ whole genome shotgun (WGS) entry which is preliminary data.</text>
</comment>
<evidence type="ECO:0000256" key="1">
    <source>
        <dbReference type="SAM" id="MobiDB-lite"/>
    </source>
</evidence>
<keyword evidence="3" id="KW-1185">Reference proteome</keyword>
<feature type="region of interest" description="Disordered" evidence="1">
    <location>
        <begin position="1"/>
        <end position="58"/>
    </location>
</feature>
<evidence type="ECO:0000313" key="2">
    <source>
        <dbReference type="EMBL" id="KAH0769659.1"/>
    </source>
</evidence>
<protein>
    <submittedName>
        <fullName evidence="2">Uncharacterized protein</fullName>
    </submittedName>
</protein>
<feature type="compositionally biased region" description="Basic residues" evidence="1">
    <location>
        <begin position="41"/>
        <end position="58"/>
    </location>
</feature>
<feature type="compositionally biased region" description="Polar residues" evidence="1">
    <location>
        <begin position="22"/>
        <end position="31"/>
    </location>
</feature>
<evidence type="ECO:0000313" key="3">
    <source>
        <dbReference type="Proteomes" id="UP000826656"/>
    </source>
</evidence>